<protein>
    <submittedName>
        <fullName evidence="2">Uncharacterized protein</fullName>
    </submittedName>
</protein>
<feature type="region of interest" description="Disordered" evidence="1">
    <location>
        <begin position="236"/>
        <end position="329"/>
    </location>
</feature>
<comment type="caution">
    <text evidence="2">The sequence shown here is derived from an EMBL/GenBank/DDBJ whole genome shotgun (WGS) entry which is preliminary data.</text>
</comment>
<dbReference type="Proteomes" id="UP001071777">
    <property type="component" value="Unassembled WGS sequence"/>
</dbReference>
<evidence type="ECO:0000313" key="3">
    <source>
        <dbReference type="Proteomes" id="UP001071777"/>
    </source>
</evidence>
<evidence type="ECO:0000313" key="2">
    <source>
        <dbReference type="EMBL" id="KAJ1604400.1"/>
    </source>
</evidence>
<proteinExistence type="predicted"/>
<name>A0ABQ8P1H1_9CRYT</name>
<sequence>MGVRPKSASGAGLVVDHLGVYDPALDLDGVQVELEPILQNHHVLVNRDDAGDKILKLRLWNHDQIPVLRAHQLLHVIRHIDLQQPHRDQDIVPDQTNAPSPGCQTCPLIHDSAPARDGFPNVDILEKPQRLDEGLQTALDLLASQPLHSLLLLALPDVSRLHPQLELHVVRRGEPQHLHRHLKQLPDPQLVGSQNAVVAVPGPKSLVRPNFAHGGSPGHGGESLLVLQEQKGVHPADYLQKGPQDPRGPQSEEVLAETQDPRPERQGAHPPHQDLPVHPLCSGARRQGDPKGPPELVHRALAPAPAPAPLATTRGANGDHPVRASPELV</sequence>
<organism evidence="2 3">
    <name type="scientific">Cryptosporidium canis</name>
    <dbReference type="NCBI Taxonomy" id="195482"/>
    <lineage>
        <taxon>Eukaryota</taxon>
        <taxon>Sar</taxon>
        <taxon>Alveolata</taxon>
        <taxon>Apicomplexa</taxon>
        <taxon>Conoidasida</taxon>
        <taxon>Coccidia</taxon>
        <taxon>Eucoccidiorida</taxon>
        <taxon>Eimeriorina</taxon>
        <taxon>Cryptosporidiidae</taxon>
        <taxon>Cryptosporidium</taxon>
    </lineage>
</organism>
<keyword evidence="3" id="KW-1185">Reference proteome</keyword>
<evidence type="ECO:0000256" key="1">
    <source>
        <dbReference type="SAM" id="MobiDB-lite"/>
    </source>
</evidence>
<gene>
    <name evidence="2" type="ORF">OJ252_3728</name>
</gene>
<dbReference type="EMBL" id="JAPCXB010000255">
    <property type="protein sequence ID" value="KAJ1604400.1"/>
    <property type="molecule type" value="Genomic_DNA"/>
</dbReference>
<accession>A0ABQ8P1H1</accession>
<reference evidence="2" key="1">
    <citation type="submission" date="2022-10" db="EMBL/GenBank/DDBJ databases">
        <title>Adaptive evolution leads to modifications in subtelomeric GC content in a zoonotic Cryptosporidium species.</title>
        <authorList>
            <person name="Li J."/>
            <person name="Feng Y."/>
            <person name="Xiao L."/>
        </authorList>
    </citation>
    <scope>NUCLEOTIDE SEQUENCE</scope>
    <source>
        <strain evidence="2">25894</strain>
    </source>
</reference>